<sequence>MAFWHTSPTLEEASLAPDIRFQIRSKVDDSVVVCRGRRKQTSVEQLRRNDVVNVLVAPEDVDSGGGLDTESTQVKHVYAMWDSVSYLIINVTSSSALLSDYVMRRL</sequence>
<dbReference type="EMBL" id="LGRX02035483">
    <property type="protein sequence ID" value="KAK3234517.1"/>
    <property type="molecule type" value="Genomic_DNA"/>
</dbReference>
<reference evidence="1 2" key="1">
    <citation type="journal article" date="2015" name="Genome Biol. Evol.">
        <title>Comparative Genomics of a Bacterivorous Green Alga Reveals Evolutionary Causalities and Consequences of Phago-Mixotrophic Mode of Nutrition.</title>
        <authorList>
            <person name="Burns J.A."/>
            <person name="Paasch A."/>
            <person name="Narechania A."/>
            <person name="Kim E."/>
        </authorList>
    </citation>
    <scope>NUCLEOTIDE SEQUENCE [LARGE SCALE GENOMIC DNA]</scope>
    <source>
        <strain evidence="1 2">PLY_AMNH</strain>
    </source>
</reference>
<name>A0AAE0ENT3_9CHLO</name>
<accession>A0AAE0ENT3</accession>
<dbReference type="AlphaFoldDB" id="A0AAE0ENT3"/>
<comment type="caution">
    <text evidence="1">The sequence shown here is derived from an EMBL/GenBank/DDBJ whole genome shotgun (WGS) entry which is preliminary data.</text>
</comment>
<evidence type="ECO:0000313" key="2">
    <source>
        <dbReference type="Proteomes" id="UP001190700"/>
    </source>
</evidence>
<protein>
    <submittedName>
        <fullName evidence="1">Uncharacterized protein</fullName>
    </submittedName>
</protein>
<organism evidence="1 2">
    <name type="scientific">Cymbomonas tetramitiformis</name>
    <dbReference type="NCBI Taxonomy" id="36881"/>
    <lineage>
        <taxon>Eukaryota</taxon>
        <taxon>Viridiplantae</taxon>
        <taxon>Chlorophyta</taxon>
        <taxon>Pyramimonadophyceae</taxon>
        <taxon>Pyramimonadales</taxon>
        <taxon>Pyramimonadaceae</taxon>
        <taxon>Cymbomonas</taxon>
    </lineage>
</organism>
<evidence type="ECO:0000313" key="1">
    <source>
        <dbReference type="EMBL" id="KAK3234517.1"/>
    </source>
</evidence>
<dbReference type="Proteomes" id="UP001190700">
    <property type="component" value="Unassembled WGS sequence"/>
</dbReference>
<proteinExistence type="predicted"/>
<keyword evidence="2" id="KW-1185">Reference proteome</keyword>
<gene>
    <name evidence="1" type="ORF">CYMTET_55068</name>
</gene>